<evidence type="ECO:0000313" key="2">
    <source>
        <dbReference type="EMBL" id="KAA8641354.1"/>
    </source>
</evidence>
<protein>
    <submittedName>
        <fullName evidence="2">Uncharacterized protein</fullName>
    </submittedName>
</protein>
<accession>A0A5M9M7P7</accession>
<feature type="region of interest" description="Disordered" evidence="1">
    <location>
        <begin position="82"/>
        <end position="102"/>
    </location>
</feature>
<organism evidence="2 3">
    <name type="scientific">Aspergillus tanneri</name>
    <dbReference type="NCBI Taxonomy" id="1220188"/>
    <lineage>
        <taxon>Eukaryota</taxon>
        <taxon>Fungi</taxon>
        <taxon>Dikarya</taxon>
        <taxon>Ascomycota</taxon>
        <taxon>Pezizomycotina</taxon>
        <taxon>Eurotiomycetes</taxon>
        <taxon>Eurotiomycetidae</taxon>
        <taxon>Eurotiales</taxon>
        <taxon>Aspergillaceae</taxon>
        <taxon>Aspergillus</taxon>
        <taxon>Aspergillus subgen. Circumdati</taxon>
    </lineage>
</organism>
<dbReference type="AlphaFoldDB" id="A0A5M9M7P7"/>
<dbReference type="GeneID" id="54324658"/>
<evidence type="ECO:0000256" key="1">
    <source>
        <dbReference type="SAM" id="MobiDB-lite"/>
    </source>
</evidence>
<name>A0A5M9M7P7_9EURO</name>
<reference evidence="2 3" key="1">
    <citation type="submission" date="2019-08" db="EMBL/GenBank/DDBJ databases">
        <title>The genome sequence of a newly discovered highly antifungal drug resistant Aspergillus species, Aspergillus tanneri NIH 1004.</title>
        <authorList>
            <person name="Mounaud S."/>
            <person name="Singh I."/>
            <person name="Joardar V."/>
            <person name="Pakala S."/>
            <person name="Pakala S."/>
            <person name="Venepally P."/>
            <person name="Chung J.K."/>
            <person name="Losada L."/>
            <person name="Nierman W.C."/>
        </authorList>
    </citation>
    <scope>NUCLEOTIDE SEQUENCE [LARGE SCALE GENOMIC DNA]</scope>
    <source>
        <strain evidence="2 3">NIH1004</strain>
    </source>
</reference>
<dbReference type="EMBL" id="QUQM01000013">
    <property type="protein sequence ID" value="KAA8641354.1"/>
    <property type="molecule type" value="Genomic_DNA"/>
</dbReference>
<evidence type="ECO:0000313" key="3">
    <source>
        <dbReference type="Proteomes" id="UP000324241"/>
    </source>
</evidence>
<feature type="compositionally biased region" description="Basic and acidic residues" evidence="1">
    <location>
        <begin position="82"/>
        <end position="95"/>
    </location>
</feature>
<gene>
    <name evidence="2" type="ORF">ATNIH1004_001956</name>
</gene>
<sequence>MECASVRIMIGTSSPKGGEFSLPRHRCRSEAITTSLDAEKYPVSEIDDFSGSTVPDLGCVENEFDIPAMSMVFSAKLRTTRPDPHDIQITHEKPLFRGNGDN</sequence>
<dbReference type="RefSeq" id="XP_033420716.1">
    <property type="nucleotide sequence ID" value="XM_033566651.1"/>
</dbReference>
<proteinExistence type="predicted"/>
<dbReference type="Proteomes" id="UP000324241">
    <property type="component" value="Unassembled WGS sequence"/>
</dbReference>
<comment type="caution">
    <text evidence="2">The sequence shown here is derived from an EMBL/GenBank/DDBJ whole genome shotgun (WGS) entry which is preliminary data.</text>
</comment>